<feature type="compositionally biased region" description="Polar residues" evidence="6">
    <location>
        <begin position="1116"/>
        <end position="1130"/>
    </location>
</feature>
<feature type="compositionally biased region" description="Pro residues" evidence="6">
    <location>
        <begin position="773"/>
        <end position="790"/>
    </location>
</feature>
<feature type="compositionally biased region" description="Basic and acidic residues" evidence="6">
    <location>
        <begin position="32"/>
        <end position="42"/>
    </location>
</feature>
<feature type="region of interest" description="Disordered" evidence="6">
    <location>
        <begin position="2779"/>
        <end position="2808"/>
    </location>
</feature>
<dbReference type="PROSITE" id="PS50831">
    <property type="entry name" value="SOHO"/>
    <property type="match status" value="1"/>
</dbReference>
<feature type="region of interest" description="Disordered" evidence="6">
    <location>
        <begin position="1991"/>
        <end position="2010"/>
    </location>
</feature>
<reference evidence="9" key="2">
    <citation type="submission" date="2020-05" db="UniProtKB">
        <authorList>
            <consortium name="EnsemblMetazoa"/>
        </authorList>
    </citation>
    <scope>IDENTIFICATION</scope>
    <source>
        <strain evidence="9">LVP_AGWG</strain>
    </source>
</reference>
<organism evidence="9 10">
    <name type="scientific">Aedes aegypti</name>
    <name type="common">Yellowfever mosquito</name>
    <name type="synonym">Culex aegypti</name>
    <dbReference type="NCBI Taxonomy" id="7159"/>
    <lineage>
        <taxon>Eukaryota</taxon>
        <taxon>Metazoa</taxon>
        <taxon>Ecdysozoa</taxon>
        <taxon>Arthropoda</taxon>
        <taxon>Hexapoda</taxon>
        <taxon>Insecta</taxon>
        <taxon>Pterygota</taxon>
        <taxon>Neoptera</taxon>
        <taxon>Endopterygota</taxon>
        <taxon>Diptera</taxon>
        <taxon>Nematocera</taxon>
        <taxon>Culicoidea</taxon>
        <taxon>Culicidae</taxon>
        <taxon>Culicinae</taxon>
        <taxon>Aedini</taxon>
        <taxon>Aedes</taxon>
        <taxon>Stegomyia</taxon>
    </lineage>
</organism>
<feature type="region of interest" description="Disordered" evidence="6">
    <location>
        <begin position="682"/>
        <end position="931"/>
    </location>
</feature>
<dbReference type="CDD" id="cd11782">
    <property type="entry name" value="SH3_Sorbs_2"/>
    <property type="match status" value="1"/>
</dbReference>
<keyword evidence="10" id="KW-1185">Reference proteome</keyword>
<evidence type="ECO:0000256" key="5">
    <source>
        <dbReference type="PROSITE-ProRule" id="PRU00192"/>
    </source>
</evidence>
<feature type="compositionally biased region" description="Polar residues" evidence="6">
    <location>
        <begin position="502"/>
        <end position="524"/>
    </location>
</feature>
<feature type="compositionally biased region" description="Low complexity" evidence="6">
    <location>
        <begin position="1238"/>
        <end position="1286"/>
    </location>
</feature>
<dbReference type="InterPro" id="IPR036028">
    <property type="entry name" value="SH3-like_dom_sf"/>
</dbReference>
<feature type="compositionally biased region" description="Polar residues" evidence="6">
    <location>
        <begin position="823"/>
        <end position="832"/>
    </location>
</feature>
<evidence type="ECO:0000313" key="10">
    <source>
        <dbReference type="Proteomes" id="UP000008820"/>
    </source>
</evidence>
<evidence type="ECO:0000256" key="4">
    <source>
        <dbReference type="ARBA" id="ARBA00022949"/>
    </source>
</evidence>
<dbReference type="PANTHER" id="PTHR14167">
    <property type="entry name" value="SH3 DOMAIN-CONTAINING"/>
    <property type="match status" value="1"/>
</dbReference>
<comment type="subcellular location">
    <subcellularLocation>
        <location evidence="1">Cell junction</location>
    </subcellularLocation>
</comment>
<evidence type="ECO:0000256" key="6">
    <source>
        <dbReference type="SAM" id="MobiDB-lite"/>
    </source>
</evidence>
<feature type="region of interest" description="Disordered" evidence="6">
    <location>
        <begin position="204"/>
        <end position="572"/>
    </location>
</feature>
<feature type="compositionally biased region" description="Pro residues" evidence="6">
    <location>
        <begin position="711"/>
        <end position="732"/>
    </location>
</feature>
<feature type="compositionally biased region" description="Basic residues" evidence="6">
    <location>
        <begin position="2850"/>
        <end position="2860"/>
    </location>
</feature>
<feature type="compositionally biased region" description="Acidic residues" evidence="6">
    <location>
        <begin position="326"/>
        <end position="339"/>
    </location>
</feature>
<feature type="region of interest" description="Disordered" evidence="6">
    <location>
        <begin position="2943"/>
        <end position="2974"/>
    </location>
</feature>
<evidence type="ECO:0000256" key="2">
    <source>
        <dbReference type="ARBA" id="ARBA00022443"/>
    </source>
</evidence>
<feature type="compositionally biased region" description="Polar residues" evidence="6">
    <location>
        <begin position="1901"/>
        <end position="1920"/>
    </location>
</feature>
<dbReference type="InterPro" id="IPR001452">
    <property type="entry name" value="SH3_domain"/>
</dbReference>
<feature type="region of interest" description="Disordered" evidence="6">
    <location>
        <begin position="1860"/>
        <end position="1882"/>
    </location>
</feature>
<feature type="compositionally biased region" description="Basic and acidic residues" evidence="6">
    <location>
        <begin position="2783"/>
        <end position="2798"/>
    </location>
</feature>
<keyword evidence="2 5" id="KW-0728">SH3 domain</keyword>
<feature type="domain" description="SH3" evidence="7">
    <location>
        <begin position="3258"/>
        <end position="3317"/>
    </location>
</feature>
<feature type="compositionally biased region" description="Polar residues" evidence="6">
    <location>
        <begin position="964"/>
        <end position="977"/>
    </location>
</feature>
<dbReference type="Proteomes" id="UP000008820">
    <property type="component" value="Chromosome 2"/>
</dbReference>
<dbReference type="PROSITE" id="PS50002">
    <property type="entry name" value="SH3"/>
    <property type="match status" value="3"/>
</dbReference>
<feature type="compositionally biased region" description="Basic and acidic residues" evidence="6">
    <location>
        <begin position="855"/>
        <end position="869"/>
    </location>
</feature>
<dbReference type="FunFam" id="2.30.30.40:FF:000001">
    <property type="entry name" value="Sorbin and SH3 domain-containing protein 1 isoform 2"/>
    <property type="match status" value="1"/>
</dbReference>
<dbReference type="CDD" id="cd11780">
    <property type="entry name" value="SH3_Sorbs_3"/>
    <property type="match status" value="1"/>
</dbReference>
<feature type="region of interest" description="Disordered" evidence="6">
    <location>
        <begin position="1897"/>
        <end position="1965"/>
    </location>
</feature>
<dbReference type="Pfam" id="PF00018">
    <property type="entry name" value="SH3_1"/>
    <property type="match status" value="2"/>
</dbReference>
<feature type="compositionally biased region" description="Polar residues" evidence="6">
    <location>
        <begin position="1"/>
        <end position="10"/>
    </location>
</feature>
<feature type="region of interest" description="Disordered" evidence="6">
    <location>
        <begin position="2831"/>
        <end position="2877"/>
    </location>
</feature>
<dbReference type="SUPFAM" id="SSF50044">
    <property type="entry name" value="SH3-domain"/>
    <property type="match status" value="3"/>
</dbReference>
<feature type="compositionally biased region" description="Pro residues" evidence="6">
    <location>
        <begin position="438"/>
        <end position="451"/>
    </location>
</feature>
<dbReference type="GO" id="GO:0070161">
    <property type="term" value="C:anchoring junction"/>
    <property type="evidence" value="ECO:0007669"/>
    <property type="project" value="UniProtKB-SubCell"/>
</dbReference>
<feature type="region of interest" description="Disordered" evidence="6">
    <location>
        <begin position="2739"/>
        <end position="2767"/>
    </location>
</feature>
<dbReference type="InterPro" id="IPR050384">
    <property type="entry name" value="Endophilin_SH3RF"/>
</dbReference>
<reference evidence="9 10" key="1">
    <citation type="submission" date="2017-06" db="EMBL/GenBank/DDBJ databases">
        <title>Aedes aegypti genome working group (AGWG) sequencing and assembly.</title>
        <authorList>
            <consortium name="Aedes aegypti Genome Working Group (AGWG)"/>
            <person name="Matthews B.J."/>
        </authorList>
    </citation>
    <scope>NUCLEOTIDE SEQUENCE [LARGE SCALE GENOMIC DNA]</scope>
    <source>
        <strain evidence="9 10">LVP_AGWG</strain>
    </source>
</reference>
<feature type="compositionally biased region" description="Acidic residues" evidence="6">
    <location>
        <begin position="529"/>
        <end position="539"/>
    </location>
</feature>
<feature type="compositionally biased region" description="Low complexity" evidence="6">
    <location>
        <begin position="872"/>
        <end position="892"/>
    </location>
</feature>
<feature type="compositionally biased region" description="Basic and acidic residues" evidence="6">
    <location>
        <begin position="791"/>
        <end position="802"/>
    </location>
</feature>
<evidence type="ECO:0000259" key="8">
    <source>
        <dbReference type="PROSITE" id="PS50831"/>
    </source>
</evidence>
<dbReference type="Gene3D" id="2.30.30.40">
    <property type="entry name" value="SH3 Domains"/>
    <property type="match status" value="3"/>
</dbReference>
<dbReference type="OrthoDB" id="19092at2759"/>
<sequence>MKCTSCVSSRTKSDDDDEEDEAAEIAASPARTMDKIEEEYRVESPPTIPEQPSTSRGLPSVSIIEVPPDYRGESSRVYDIALDKQHSPSPSSSSHLLRPLDVITEETSDISDSENRPVPLKPDLCFPRPKARFKKAKSRNLLKSLLQPKQEQTTCVLVDAKIAESAPEEYRSVCTTEVVPEEILEVEVIDLGSNSSSLADLTEIDDLEENPTEVDPFPGDVIEPERDQDKINNNGTVSDGVFRGDDANEFRNTATDPPNRDDNDNEIDLESSATAAELAAEGEEEQLYSEEDNNRYDHNVDSDADQRESATSEIFTQTHAATQNDGADDDSDDDDDDGEFHENDRTESDRDCEDDRAIASLSADVDRAGVVTQQLRNVIEVKECTEDEPIDCDCVTHRKSSSSGSSSGEDRHPVEVIDDSGAVDPKTIKMTEESEQVPKPPPPIPLPPPPAALAAPTRTVAPSRPPPPPPSPSPPIDEVTNLGQDDISGGSASTVAARENAQIHSGSDTGETDSANADQNSAQDSVDAVVEETATDGESDSSVLLKFLQDSQPPPENRPTFGDEKPQQNLPAVKTKIERTVKNGQLNYEIVQDHRVLREETVTTATAATHTSTGEVILRRHQGSRQPSESHPKEPSPEQKAALVHDLRNEISRIKDAELQEEFRKLELEAARFEEELDKISTIMPTSSVPPPHPENLTYYVSKQNDFAVERPPPPRSKPPPPVAPSTAPKPSPTSVAKSSSNDQLYNEWQQKMEEREARRLHKVIQLSKTPNDPTPSQPIPLPAPPQTPPEDPHVEDEFLRKVKDRRRKFTFPAAGGSEDSDGASNTPSSAPATPVAGRKPVPKHIEAEFAQFAEIRKQQQLEQKEVKATEQNSAQSHLQQQQHQQNQRSRQGVNQAKSFQPVVANSGFVNGHSRTSVAKPTSEVSNGTSLEEPVKVSALIEVHQQKQRELLRQDSYKAAIRSAASSSVENVSTQNGAGADEEPPAPVSVSAKCQEFERRLQRSASCEGRRPVPSPVKNGSSSSFVQNGGGSVTSLSSAAKVGGGTSQQTADSQRRIGVWSPHNRSTEILTKAELAERSKDGTSKEPVQPVWTPRSAPPSPVSERREFRPIGFESPTPTRRNLAPTTRAETPQVPAPWTTSSGYERPVEFSATPPVAAARSSTETTSVESSRRQLHQLQNSNSLPTIGPRDHTPAPSHTVRFAPHVKPVPASPVSPTINTILKSKDGKVSQQVNAFESSGSASQQQQQQHQQQSNVFQTSTSRTTVTQQHQQQQHQQQHQYQRTSSGTRLGGRTSDISTPVKIEYLSEPESTTESPRWAAMAQLSPKKLDGIGPTTREGMPLTLRSEIDENNQAKWYKKMYQTLHKAQNDDDFVTVRYKTRRGNFPYKTSGYQSEPEPNYDSDYTFKYSTLDRRRTPTALNPTSYSKFSTLQHGSAIRSGTQQYRNQPGRIENYTPGRSSISEKESKEWLDEHYSPVPLFCIVFAREVQKFQLEHQKLSTSKTYTEGNLSRALSKEQGGYDSDTTLIFRKKEPPTSAALSPIEQKQYYKNMQAGGEIPVQGFRKPAPEKPKDGDSELQVQIQEVVQEVLPTMATNPFLVPPKEITCYPITSISRPLDMFGPFPKEVRSFVPVAPPAPPNRKSSRSNSTLKIMSQIKTKNYDKKTVVEASSSSIAGSKTLRKIDQYRSKSAGPVFATSYMASSIKEEKNLENSTRVAKRYTYRASSSSPVRKASPSPVAFGRGISKERTFAEEKKRLEQKLPKVCGKEVTVSTSILRNPELKSPNEVKKALRSSYLPLVIDRPERFATASRTLRRISSNFKSASSIYSSKQSLSKASTSSVGAGKKEDKALKVTVSVSSRGKELVRASTTQKPQKTKGKTSPTITIKSNIQKVTKSLGLKSKTPSTQSLARTNSTFSIDSTNSKRKSRASFIPTSFTSKKPSTIVPITRKDPAKPSRKSKKVESYSERIVQQNDLVRTDSFFQNLFLRKSSPVPPDYSSGADPPQSSVREKARLWNSLSAKSEPSLKQPNYYLTQAKPVSLSKFKTMDTEYGTCRSGSPTRGTIATGEVIEQVQRYESLIHLSDEEEEFGYLRGRSMKIDYNYHERSKSEPPVQTLIAEVVQPDGPRTILGRKSIEYSQTTKRSSRSPSCRRIQHLKGEGTVKKIVRARSLSTTDRNGNQHADELVRSHSMNLGSYEKHLPICRHRRSDRFQDLNDFYCSLERLGQLEKVTSSTDLRPRRKEEEIIDFDLWRKVRDQEKVEREMNQLLHRLKQDQRDKDLLFLAHDPDEIRWKSDLDTGLRNKEKSVEDLKGELSKKVLHFEEFTKRELDTKKDHYKPLWRGSSVVDVASQMAEKYSGSMSLEADKRYGISNNLLSTLSSDQMKKLKSQLSEIYCQKDEVKTTAKEEYVIHVPEQRSKSASSTLKVRSNSVLTKDQVNEAQFKPRIEKESKVAAIQKSFEQKNKQDALCQELKNKILEKHASHTLPSMKKKERPSILPQKEEYFSLQTDYRMTHGGKKVEEASEEVIMRKSRTLDRERPHSYCETESVSSETSNRTVIFRNTSDDVKSKIKYFEERRKEDVPAVTVYHARESSTDEDDNAKVSEERTIEVKTSQGVSPLLNSQSYTDLKDLFGEKPSMTYAYSYQESKQPSKNFTFRSRSSTPEYATCIQTGEVKKIKDKFESLDANMWKQPSRDTSPRQYQSDSELNRPFGEREIARVNRKITVKQHETGDVSRMTHKYEVQSTRARSRKRKERVHSPIPKNPIRRDDRFMPHINVISKTASLKREIKSSRSPPRERSTSGGCSGPEVEKIKSKFETVENLSLLAHQYPKPADNARSITAPDQSPPGQKPGRRHRHRSSKLRSCSTSPPRHKDKSDGTAFLKQFYDIFADQKFDPSIHRPKYRYVPDRQLNAEYLWKKIQTMTGSGGGGCTAKASVTFEEFSNVPPAPPMKGTPLPNSSSPYSKSSNEPESPRRYIESDVNIHYKTPIRYEYKEAIPDDELAYRQAEHMRRVYQEERRRKYMHELEDLHNRRHTDNFTPSQKSPIPLNRYEDFEADLSPKPAGNVVMPRTIARALYNFQGQSARELSFKKGDIIYLRRQIDKNWYEGEHNAMIGLLPANYIEILPREGAKPLPKKPQREGKARAKFNFTAQTSVELSLLKGELVTLTRRVDENWFEGRIGNKKGIFPVSYVEVLTDIGGEESYEIEPIVKPNLQTIQTHTLTTGGYDGGLTNGRVSPGIIRETKTVQKTEVLHVDTTNEPISYRALYNYKPQNSDELELLEGDVVYVLEKCDDGWYVGTSARTGCFGTFPGNYVKKL</sequence>
<dbReference type="SMART" id="SM00459">
    <property type="entry name" value="Sorb"/>
    <property type="match status" value="1"/>
</dbReference>
<protein>
    <submittedName>
        <fullName evidence="9">Uncharacterized protein</fullName>
    </submittedName>
</protein>
<dbReference type="EnsemblMetazoa" id="AAEL018699-RS">
    <property type="protein sequence ID" value="AAEL018699-PS"/>
    <property type="gene ID" value="AAEL018699"/>
</dbReference>
<feature type="region of interest" description="Disordered" evidence="6">
    <location>
        <begin position="1"/>
        <end position="69"/>
    </location>
</feature>
<feature type="compositionally biased region" description="Low complexity" evidence="6">
    <location>
        <begin position="1867"/>
        <end position="1882"/>
    </location>
</feature>
<feature type="compositionally biased region" description="Polar residues" evidence="6">
    <location>
        <begin position="737"/>
        <end position="750"/>
    </location>
</feature>
<feature type="domain" description="SoHo" evidence="8">
    <location>
        <begin position="1323"/>
        <end position="1386"/>
    </location>
</feature>
<dbReference type="SMART" id="SM00326">
    <property type="entry name" value="SH3"/>
    <property type="match status" value="3"/>
</dbReference>
<evidence type="ECO:0000259" key="7">
    <source>
        <dbReference type="PROSITE" id="PS50002"/>
    </source>
</evidence>
<dbReference type="EnsemblMetazoa" id="AAEL018699-RH">
    <property type="protein sequence ID" value="AAEL018699-PH"/>
    <property type="gene ID" value="AAEL018699"/>
</dbReference>
<feature type="compositionally biased region" description="Polar residues" evidence="6">
    <location>
        <begin position="1931"/>
        <end position="1940"/>
    </location>
</feature>
<keyword evidence="4" id="KW-0965">Cell junction</keyword>
<feature type="compositionally biased region" description="Acidic residues" evidence="6">
    <location>
        <begin position="280"/>
        <end position="291"/>
    </location>
</feature>
<dbReference type="InParanoid" id="A0A6I8TI04"/>
<name>A0A6I8TI04_AEDAE</name>
<feature type="compositionally biased region" description="Polar residues" evidence="6">
    <location>
        <begin position="1018"/>
        <end position="1038"/>
    </location>
</feature>
<feature type="compositionally biased region" description="Basic and acidic residues" evidence="6">
    <location>
        <begin position="628"/>
        <end position="647"/>
    </location>
</feature>
<accession>A0A6I8TI04</accession>
<feature type="compositionally biased region" description="Low complexity" evidence="6">
    <location>
        <begin position="270"/>
        <end position="279"/>
    </location>
</feature>
<feature type="compositionally biased region" description="Polar residues" evidence="6">
    <location>
        <begin position="1176"/>
        <end position="1185"/>
    </location>
</feature>
<evidence type="ECO:0000256" key="1">
    <source>
        <dbReference type="ARBA" id="ARBA00004282"/>
    </source>
</evidence>
<feature type="compositionally biased region" description="Pro residues" evidence="6">
    <location>
        <begin position="463"/>
        <end position="475"/>
    </location>
</feature>
<dbReference type="InterPro" id="IPR003127">
    <property type="entry name" value="SoHo_dom"/>
</dbReference>
<feature type="domain" description="SH3" evidence="7">
    <location>
        <begin position="3067"/>
        <end position="3126"/>
    </location>
</feature>
<gene>
    <name evidence="9" type="primary">5576943</name>
</gene>
<dbReference type="CDD" id="cd11781">
    <property type="entry name" value="SH3_Sorbs_1"/>
    <property type="match status" value="1"/>
</dbReference>
<feature type="compositionally biased region" description="Acidic residues" evidence="6">
    <location>
        <begin position="14"/>
        <end position="23"/>
    </location>
</feature>
<dbReference type="PANTHER" id="PTHR14167:SF116">
    <property type="entry name" value="CAP, ISOFORM AC"/>
    <property type="match status" value="1"/>
</dbReference>
<dbReference type="Pfam" id="PF14604">
    <property type="entry name" value="SH3_9"/>
    <property type="match status" value="1"/>
</dbReference>
<feature type="region of interest" description="Disordered" evidence="6">
    <location>
        <begin position="607"/>
        <end position="647"/>
    </location>
</feature>
<feature type="compositionally biased region" description="Basic and acidic residues" evidence="6">
    <location>
        <begin position="292"/>
        <end position="310"/>
    </location>
</feature>
<evidence type="ECO:0000313" key="9">
    <source>
        <dbReference type="EnsemblMetazoa" id="AAEL018699-PS"/>
    </source>
</evidence>
<feature type="compositionally biased region" description="Basic and acidic residues" evidence="6">
    <location>
        <begin position="340"/>
        <end position="357"/>
    </location>
</feature>
<keyword evidence="3" id="KW-0677">Repeat</keyword>
<feature type="compositionally biased region" description="Polar residues" evidence="6">
    <location>
        <begin position="913"/>
        <end position="930"/>
    </location>
</feature>
<feature type="region of interest" description="Disordered" evidence="6">
    <location>
        <begin position="962"/>
        <end position="1300"/>
    </location>
</feature>
<feature type="compositionally biased region" description="Low complexity" evidence="6">
    <location>
        <begin position="1156"/>
        <end position="1169"/>
    </location>
</feature>
<proteinExistence type="predicted"/>
<evidence type="ECO:0000256" key="3">
    <source>
        <dbReference type="ARBA" id="ARBA00022737"/>
    </source>
</evidence>
<feature type="compositionally biased region" description="Basic and acidic residues" evidence="6">
    <location>
        <begin position="1074"/>
        <end position="1084"/>
    </location>
</feature>
<feature type="compositionally biased region" description="Low complexity" evidence="6">
    <location>
        <begin position="2954"/>
        <end position="2969"/>
    </location>
</feature>
<feature type="domain" description="SH3" evidence="7">
    <location>
        <begin position="3137"/>
        <end position="3196"/>
    </location>
</feature>
<feature type="compositionally biased region" description="Polar residues" evidence="6">
    <location>
        <begin position="311"/>
        <end position="325"/>
    </location>
</feature>